<dbReference type="SUPFAM" id="SSF141322">
    <property type="entry name" value="NfeD domain-like"/>
    <property type="match status" value="1"/>
</dbReference>
<sequence>MEQLIGASAIALDDFDMTGHVRLHGERWNAVSDTPVKRGDELEVVRLEGLTVYVTPR</sequence>
<dbReference type="KEGG" id="hsr:HSBAA_38680"/>
<evidence type="ECO:0000256" key="3">
    <source>
        <dbReference type="ARBA" id="ARBA00022989"/>
    </source>
</evidence>
<organism evidence="6 7">
    <name type="scientific">Vreelandella sulfidaeris</name>
    <dbReference type="NCBI Taxonomy" id="115553"/>
    <lineage>
        <taxon>Bacteria</taxon>
        <taxon>Pseudomonadati</taxon>
        <taxon>Pseudomonadota</taxon>
        <taxon>Gammaproteobacteria</taxon>
        <taxon>Oceanospirillales</taxon>
        <taxon>Halomonadaceae</taxon>
        <taxon>Vreelandella</taxon>
    </lineage>
</organism>
<feature type="domain" description="NfeD-like C-terminal" evidence="5">
    <location>
        <begin position="2"/>
        <end position="56"/>
    </location>
</feature>
<dbReference type="InterPro" id="IPR002810">
    <property type="entry name" value="NfeD-like_C"/>
</dbReference>
<evidence type="ECO:0000313" key="7">
    <source>
        <dbReference type="Proteomes" id="UP000320231"/>
    </source>
</evidence>
<dbReference type="Pfam" id="PF01957">
    <property type="entry name" value="NfeD"/>
    <property type="match status" value="1"/>
</dbReference>
<keyword evidence="2" id="KW-0812">Transmembrane</keyword>
<name>A0A455U8S0_9GAMM</name>
<dbReference type="Proteomes" id="UP000320231">
    <property type="component" value="Chromosome"/>
</dbReference>
<evidence type="ECO:0000256" key="1">
    <source>
        <dbReference type="ARBA" id="ARBA00004141"/>
    </source>
</evidence>
<evidence type="ECO:0000313" key="6">
    <source>
        <dbReference type="EMBL" id="BBI62562.1"/>
    </source>
</evidence>
<evidence type="ECO:0000256" key="2">
    <source>
        <dbReference type="ARBA" id="ARBA00022692"/>
    </source>
</evidence>
<dbReference type="PANTHER" id="PTHR33507:SF4">
    <property type="entry name" value="NODULATION COMPETITIVENESS PROTEIN NFED"/>
    <property type="match status" value="1"/>
</dbReference>
<dbReference type="GO" id="GO:0016020">
    <property type="term" value="C:membrane"/>
    <property type="evidence" value="ECO:0007669"/>
    <property type="project" value="UniProtKB-SubCell"/>
</dbReference>
<gene>
    <name evidence="6" type="ORF">HSBAA_38680</name>
</gene>
<dbReference type="InterPro" id="IPR052165">
    <property type="entry name" value="Membrane_assoc_protease"/>
</dbReference>
<dbReference type="InterPro" id="IPR012340">
    <property type="entry name" value="NA-bd_OB-fold"/>
</dbReference>
<dbReference type="AlphaFoldDB" id="A0A455U8S0"/>
<proteinExistence type="predicted"/>
<protein>
    <recommendedName>
        <fullName evidence="5">NfeD-like C-terminal domain-containing protein</fullName>
    </recommendedName>
</protein>
<evidence type="ECO:0000259" key="5">
    <source>
        <dbReference type="Pfam" id="PF01957"/>
    </source>
</evidence>
<dbReference type="Gene3D" id="2.40.50.140">
    <property type="entry name" value="Nucleic acid-binding proteins"/>
    <property type="match status" value="1"/>
</dbReference>
<dbReference type="PANTHER" id="PTHR33507">
    <property type="entry name" value="INNER MEMBRANE PROTEIN YBBJ"/>
    <property type="match status" value="1"/>
</dbReference>
<reference evidence="6 7" key="1">
    <citation type="journal article" date="2019" name="Microbiol. Resour. Announc.">
        <title>Complete Genome Sequence of Halomonas sulfidaeris Strain Esulfide1 Isolated from a Metal Sulfide Rock at a Depth of 2,200 Meters, Obtained Using Nanopore Sequencing.</title>
        <authorList>
            <person name="Saito M."/>
            <person name="Nishigata A."/>
            <person name="Galipon J."/>
            <person name="Arakawa K."/>
        </authorList>
    </citation>
    <scope>NUCLEOTIDE SEQUENCE [LARGE SCALE GENOMIC DNA]</scope>
    <source>
        <strain evidence="6 7">ATCC BAA-803</strain>
    </source>
</reference>
<keyword evidence="4" id="KW-0472">Membrane</keyword>
<accession>A0A455U8S0</accession>
<evidence type="ECO:0000256" key="4">
    <source>
        <dbReference type="ARBA" id="ARBA00023136"/>
    </source>
</evidence>
<comment type="subcellular location">
    <subcellularLocation>
        <location evidence="1">Membrane</location>
        <topology evidence="1">Multi-pass membrane protein</topology>
    </subcellularLocation>
</comment>
<keyword evidence="3" id="KW-1133">Transmembrane helix</keyword>
<dbReference type="EMBL" id="AP019514">
    <property type="protein sequence ID" value="BBI62562.1"/>
    <property type="molecule type" value="Genomic_DNA"/>
</dbReference>